<comment type="function">
    <text evidence="15">Catalyzes the phosphorylation of riboflavin (vitamin B2) to form flavin-mononucleotide (FMN), hence rate-limiting enzyme in the synthesis of FAD. Essential for TNF-induced reactive oxygen species (ROS) production. Through its interaction with both TNFRSF1A and CYBA, physically and functionally couples TNFRSF1A to NADPH oxidase. TNF-activation of RFK may enhance the incorporation of FAD in NADPH oxidase, a critical step for the assembly and activation of NADPH oxidase.</text>
</comment>
<evidence type="ECO:0000256" key="4">
    <source>
        <dbReference type="ARBA" id="ARBA00017394"/>
    </source>
</evidence>
<proteinExistence type="predicted"/>
<reference evidence="19" key="1">
    <citation type="submission" date="2025-08" db="UniProtKB">
        <authorList>
            <consortium name="RefSeq"/>
        </authorList>
    </citation>
    <scope>IDENTIFICATION</scope>
    <source>
        <tissue evidence="19">Entire body</tissue>
    </source>
</reference>
<evidence type="ECO:0000256" key="14">
    <source>
        <dbReference type="ARBA" id="ARBA00050912"/>
    </source>
</evidence>
<dbReference type="FunCoup" id="A0A1W4XMP8">
    <property type="interactions" value="1161"/>
</dbReference>
<accession>A0A1W4XMP8</accession>
<dbReference type="SUPFAM" id="SSF82114">
    <property type="entry name" value="Riboflavin kinase-like"/>
    <property type="match status" value="1"/>
</dbReference>
<evidence type="ECO:0000256" key="7">
    <source>
        <dbReference type="ARBA" id="ARBA00022679"/>
    </source>
</evidence>
<dbReference type="InParanoid" id="A0A1W4XMP8"/>
<evidence type="ECO:0000313" key="18">
    <source>
        <dbReference type="Proteomes" id="UP000192223"/>
    </source>
</evidence>
<dbReference type="GO" id="GO:0009231">
    <property type="term" value="P:riboflavin biosynthetic process"/>
    <property type="evidence" value="ECO:0007669"/>
    <property type="project" value="InterPro"/>
</dbReference>
<keyword evidence="9" id="KW-0547">Nucleotide-binding</keyword>
<evidence type="ECO:0000256" key="10">
    <source>
        <dbReference type="ARBA" id="ARBA00022777"/>
    </source>
</evidence>
<dbReference type="GO" id="GO:0009398">
    <property type="term" value="P:FMN biosynthetic process"/>
    <property type="evidence" value="ECO:0007669"/>
    <property type="project" value="UniProtKB-UniPathway"/>
</dbReference>
<keyword evidence="7" id="KW-0808">Transferase</keyword>
<dbReference type="FunFam" id="2.40.30.30:FF:000002">
    <property type="entry name" value="Riboflavin kinase, putative"/>
    <property type="match status" value="1"/>
</dbReference>
<keyword evidence="8" id="KW-0479">Metal-binding</keyword>
<evidence type="ECO:0000256" key="1">
    <source>
        <dbReference type="ARBA" id="ARBA00001947"/>
    </source>
</evidence>
<dbReference type="GO" id="GO:0005739">
    <property type="term" value="C:mitochondrion"/>
    <property type="evidence" value="ECO:0007669"/>
    <property type="project" value="TreeGrafter"/>
</dbReference>
<evidence type="ECO:0000256" key="12">
    <source>
        <dbReference type="ARBA" id="ARBA00022840"/>
    </source>
</evidence>
<dbReference type="InterPro" id="IPR023465">
    <property type="entry name" value="Riboflavin_kinase_dom_sf"/>
</dbReference>
<dbReference type="InterPro" id="IPR023468">
    <property type="entry name" value="Riboflavin_kinase"/>
</dbReference>
<evidence type="ECO:0000256" key="9">
    <source>
        <dbReference type="ARBA" id="ARBA00022741"/>
    </source>
</evidence>
<dbReference type="STRING" id="224129.A0A1W4XMP8"/>
<keyword evidence="18" id="KW-1185">Reference proteome</keyword>
<dbReference type="EC" id="2.7.1.26" evidence="3"/>
<dbReference type="Proteomes" id="UP000192223">
    <property type="component" value="Unplaced"/>
</dbReference>
<evidence type="ECO:0000256" key="16">
    <source>
        <dbReference type="ARBA" id="ARBA00077632"/>
    </source>
</evidence>
<keyword evidence="6" id="KW-0288">FMN</keyword>
<dbReference type="SMART" id="SM00904">
    <property type="entry name" value="Flavokinase"/>
    <property type="match status" value="1"/>
</dbReference>
<evidence type="ECO:0000256" key="6">
    <source>
        <dbReference type="ARBA" id="ARBA00022643"/>
    </source>
</evidence>
<dbReference type="UniPathway" id="UPA00276">
    <property type="reaction ID" value="UER00406"/>
</dbReference>
<evidence type="ECO:0000256" key="2">
    <source>
        <dbReference type="ARBA" id="ARBA00005201"/>
    </source>
</evidence>
<keyword evidence="11" id="KW-0862">Zinc</keyword>
<dbReference type="GeneID" id="108742898"/>
<dbReference type="PANTHER" id="PTHR22749">
    <property type="entry name" value="RIBOFLAVIN KINASE/FMN ADENYLYLTRANSFERASE"/>
    <property type="match status" value="1"/>
</dbReference>
<dbReference type="AlphaFoldDB" id="A0A1W4XMP8"/>
<evidence type="ECO:0000256" key="5">
    <source>
        <dbReference type="ARBA" id="ARBA00022630"/>
    </source>
</evidence>
<evidence type="ECO:0000259" key="17">
    <source>
        <dbReference type="SMART" id="SM00904"/>
    </source>
</evidence>
<evidence type="ECO:0000256" key="13">
    <source>
        <dbReference type="ARBA" id="ARBA00029789"/>
    </source>
</evidence>
<dbReference type="GO" id="GO:0046872">
    <property type="term" value="F:metal ion binding"/>
    <property type="evidence" value="ECO:0007669"/>
    <property type="project" value="UniProtKB-KW"/>
</dbReference>
<dbReference type="Pfam" id="PF01687">
    <property type="entry name" value="Flavokinase"/>
    <property type="match status" value="1"/>
</dbReference>
<dbReference type="OrthoDB" id="276388at2759"/>
<dbReference type="InterPro" id="IPR015865">
    <property type="entry name" value="Riboflavin_kinase_bac/euk"/>
</dbReference>
<keyword evidence="12" id="KW-0067">ATP-binding</keyword>
<comment type="catalytic activity">
    <reaction evidence="14">
        <text>riboflavin + ATP = FMN + ADP + H(+)</text>
        <dbReference type="Rhea" id="RHEA:14357"/>
        <dbReference type="ChEBI" id="CHEBI:15378"/>
        <dbReference type="ChEBI" id="CHEBI:30616"/>
        <dbReference type="ChEBI" id="CHEBI:57986"/>
        <dbReference type="ChEBI" id="CHEBI:58210"/>
        <dbReference type="ChEBI" id="CHEBI:456216"/>
        <dbReference type="EC" id="2.7.1.26"/>
    </reaction>
    <physiologicalReaction direction="left-to-right" evidence="14">
        <dbReference type="Rhea" id="RHEA:14358"/>
    </physiologicalReaction>
</comment>
<protein>
    <recommendedName>
        <fullName evidence="4">Riboflavin kinase</fullName>
        <ecNumber evidence="3">2.7.1.26</ecNumber>
    </recommendedName>
    <alternativeName>
        <fullName evidence="16">ATP:riboflavin 5'-phosphotransferase</fullName>
    </alternativeName>
    <alternativeName>
        <fullName evidence="13">Flavokinase</fullName>
    </alternativeName>
</protein>
<dbReference type="GO" id="GO:0008531">
    <property type="term" value="F:riboflavin kinase activity"/>
    <property type="evidence" value="ECO:0007669"/>
    <property type="project" value="UniProtKB-EC"/>
</dbReference>
<comment type="pathway">
    <text evidence="2">Cofactor biosynthesis; FMN biosynthesis; FMN from riboflavin (ATP route): step 1/1.</text>
</comment>
<evidence type="ECO:0000256" key="3">
    <source>
        <dbReference type="ARBA" id="ARBA00012105"/>
    </source>
</evidence>
<dbReference type="KEGG" id="apln:108742898"/>
<feature type="domain" description="Riboflavin kinase" evidence="17">
    <location>
        <begin position="3"/>
        <end position="133"/>
    </location>
</feature>
<evidence type="ECO:0000313" key="19">
    <source>
        <dbReference type="RefSeq" id="XP_018333758.1"/>
    </source>
</evidence>
<evidence type="ECO:0000256" key="15">
    <source>
        <dbReference type="ARBA" id="ARBA00054097"/>
    </source>
</evidence>
<dbReference type="GO" id="GO:0005524">
    <property type="term" value="F:ATP binding"/>
    <property type="evidence" value="ECO:0007669"/>
    <property type="project" value="UniProtKB-KW"/>
</dbReference>
<keyword evidence="10 19" id="KW-0418">Kinase</keyword>
<gene>
    <name evidence="19" type="primary">LOC108742898</name>
</gene>
<evidence type="ECO:0000256" key="11">
    <source>
        <dbReference type="ARBA" id="ARBA00022833"/>
    </source>
</evidence>
<comment type="cofactor">
    <cofactor evidence="1">
        <name>Zn(2+)</name>
        <dbReference type="ChEBI" id="CHEBI:29105"/>
    </cofactor>
</comment>
<evidence type="ECO:0000256" key="8">
    <source>
        <dbReference type="ARBA" id="ARBA00022723"/>
    </source>
</evidence>
<dbReference type="PANTHER" id="PTHR22749:SF6">
    <property type="entry name" value="RIBOFLAVIN KINASE"/>
    <property type="match status" value="1"/>
</dbReference>
<keyword evidence="5" id="KW-0285">Flavoprotein</keyword>
<organism evidence="18 19">
    <name type="scientific">Agrilus planipennis</name>
    <name type="common">Emerald ash borer</name>
    <name type="synonym">Agrilus marcopoli</name>
    <dbReference type="NCBI Taxonomy" id="224129"/>
    <lineage>
        <taxon>Eukaryota</taxon>
        <taxon>Metazoa</taxon>
        <taxon>Ecdysozoa</taxon>
        <taxon>Arthropoda</taxon>
        <taxon>Hexapoda</taxon>
        <taxon>Insecta</taxon>
        <taxon>Pterygota</taxon>
        <taxon>Neoptera</taxon>
        <taxon>Endopterygota</taxon>
        <taxon>Coleoptera</taxon>
        <taxon>Polyphaga</taxon>
        <taxon>Elateriformia</taxon>
        <taxon>Buprestoidea</taxon>
        <taxon>Buprestidae</taxon>
        <taxon>Agrilinae</taxon>
        <taxon>Agrilus</taxon>
    </lineage>
</organism>
<dbReference type="Gene3D" id="2.40.30.30">
    <property type="entry name" value="Riboflavin kinase-like"/>
    <property type="match status" value="1"/>
</dbReference>
<sequence length="149" mass="17069">MFIQGLPHFSEGKVIKGFGRGSKELGIPTANFPDDVVKDFPKELGTGVYFGFASVNNGPVYKMVMSVGWNPYYKNVQKSMETHILHLFEEDFYGKTLKTVILGFIREMKDFSSLDELIAEIRNDIKVAETELEKPEYVKFINHDFFAEK</sequence>
<dbReference type="RefSeq" id="XP_018333758.1">
    <property type="nucleotide sequence ID" value="XM_018478256.1"/>
</dbReference>
<name>A0A1W4XMP8_AGRPL</name>